<name>A0A3M8LN54_9MICO</name>
<dbReference type="Proteomes" id="UP000279859">
    <property type="component" value="Unassembled WGS sequence"/>
</dbReference>
<protein>
    <submittedName>
        <fullName evidence="2">VOC family protein</fullName>
    </submittedName>
</protein>
<dbReference type="CDD" id="cd06587">
    <property type="entry name" value="VOC"/>
    <property type="match status" value="1"/>
</dbReference>
<accession>A0A3M8LN54</accession>
<dbReference type="OrthoDB" id="9804907at2"/>
<evidence type="ECO:0000259" key="1">
    <source>
        <dbReference type="PROSITE" id="PS51819"/>
    </source>
</evidence>
<dbReference type="RefSeq" id="WP_123044815.1">
    <property type="nucleotide sequence ID" value="NZ_RDSR01000003.1"/>
</dbReference>
<dbReference type="SUPFAM" id="SSF54593">
    <property type="entry name" value="Glyoxalase/Bleomycin resistance protein/Dihydroxybiphenyl dioxygenase"/>
    <property type="match status" value="1"/>
</dbReference>
<dbReference type="InterPro" id="IPR004360">
    <property type="entry name" value="Glyas_Fos-R_dOase_dom"/>
</dbReference>
<dbReference type="PROSITE" id="PS51819">
    <property type="entry name" value="VOC"/>
    <property type="match status" value="1"/>
</dbReference>
<organism evidence="2 3">
    <name type="scientific">Cryobacterium tepidiphilum</name>
    <dbReference type="NCBI Taxonomy" id="2486026"/>
    <lineage>
        <taxon>Bacteria</taxon>
        <taxon>Bacillati</taxon>
        <taxon>Actinomycetota</taxon>
        <taxon>Actinomycetes</taxon>
        <taxon>Micrococcales</taxon>
        <taxon>Microbacteriaceae</taxon>
        <taxon>Cryobacterium</taxon>
    </lineage>
</organism>
<dbReference type="Gene3D" id="3.10.180.10">
    <property type="entry name" value="2,3-Dihydroxybiphenyl 1,2-Dioxygenase, domain 1"/>
    <property type="match status" value="1"/>
</dbReference>
<reference evidence="2 3" key="1">
    <citation type="submission" date="2018-11" db="EMBL/GenBank/DDBJ databases">
        <title>Cryobacterium sp. nov., isolated from rhizosphere soil of lettuce.</title>
        <authorList>
            <person name="Wang Y."/>
        </authorList>
    </citation>
    <scope>NUCLEOTIDE SEQUENCE [LARGE SCALE GENOMIC DNA]</scope>
    <source>
        <strain evidence="2 3">NEAU-85</strain>
    </source>
</reference>
<dbReference type="InterPro" id="IPR037523">
    <property type="entry name" value="VOC_core"/>
</dbReference>
<keyword evidence="3" id="KW-1185">Reference proteome</keyword>
<dbReference type="EMBL" id="RDSR01000003">
    <property type="protein sequence ID" value="RNE66775.1"/>
    <property type="molecule type" value="Genomic_DNA"/>
</dbReference>
<sequence>MFTPTHAVSAFSVDDIDAAKGFYGGTLGLTVDDGEMGTVMVTLPGGAQVLLYAKPNHEPATFTIINFIVDDVEVAVDGLNELGVKTTIYDDSDFPPGMGTDEKGIMRGRGPDIAWFKDPAGNVLAALKA</sequence>
<feature type="domain" description="VOC" evidence="1">
    <location>
        <begin position="3"/>
        <end position="129"/>
    </location>
</feature>
<gene>
    <name evidence="2" type="ORF">EEJ31_03065</name>
</gene>
<evidence type="ECO:0000313" key="3">
    <source>
        <dbReference type="Proteomes" id="UP000279859"/>
    </source>
</evidence>
<proteinExistence type="predicted"/>
<evidence type="ECO:0000313" key="2">
    <source>
        <dbReference type="EMBL" id="RNE66775.1"/>
    </source>
</evidence>
<dbReference type="Pfam" id="PF00903">
    <property type="entry name" value="Glyoxalase"/>
    <property type="match status" value="1"/>
</dbReference>
<comment type="caution">
    <text evidence="2">The sequence shown here is derived from an EMBL/GenBank/DDBJ whole genome shotgun (WGS) entry which is preliminary data.</text>
</comment>
<dbReference type="AlphaFoldDB" id="A0A3M8LN54"/>
<dbReference type="InterPro" id="IPR029068">
    <property type="entry name" value="Glyas_Bleomycin-R_OHBP_Dase"/>
</dbReference>